<reference evidence="2 3" key="1">
    <citation type="journal article" date="2019" name="Genome Biol. Evol.">
        <title>Insights into the evolution of the New World diploid cottons (Gossypium, subgenus Houzingenia) based on genome sequencing.</title>
        <authorList>
            <person name="Grover C.E."/>
            <person name="Arick M.A. 2nd"/>
            <person name="Thrash A."/>
            <person name="Conover J.L."/>
            <person name="Sanders W.S."/>
            <person name="Peterson D.G."/>
            <person name="Frelichowski J.E."/>
            <person name="Scheffler J.A."/>
            <person name="Scheffler B.E."/>
            <person name="Wendel J.F."/>
        </authorList>
    </citation>
    <scope>NUCLEOTIDE SEQUENCE [LARGE SCALE GENOMIC DNA]</scope>
    <source>
        <strain evidence="2">185</strain>
        <tissue evidence="2">Leaf</tissue>
    </source>
</reference>
<sequence length="33" mass="3744">MATKKMKARSLMLLMMMALLETQMQAGDELVID</sequence>
<comment type="caution">
    <text evidence="2">The sequence shown here is derived from an EMBL/GenBank/DDBJ whole genome shotgun (WGS) entry which is preliminary data.</text>
</comment>
<feature type="signal peptide" evidence="1">
    <location>
        <begin position="1"/>
        <end position="26"/>
    </location>
</feature>
<evidence type="ECO:0000313" key="2">
    <source>
        <dbReference type="EMBL" id="MBA0682221.1"/>
    </source>
</evidence>
<accession>A0A7J8X4M9</accession>
<dbReference type="Proteomes" id="UP000593577">
    <property type="component" value="Unassembled WGS sequence"/>
</dbReference>
<dbReference type="EMBL" id="JABFAA010000005">
    <property type="protein sequence ID" value="MBA0682221.1"/>
    <property type="molecule type" value="Genomic_DNA"/>
</dbReference>
<feature type="non-terminal residue" evidence="2">
    <location>
        <position position="33"/>
    </location>
</feature>
<feature type="chain" id="PRO_5029867457" evidence="1">
    <location>
        <begin position="27"/>
        <end position="33"/>
    </location>
</feature>
<protein>
    <submittedName>
        <fullName evidence="2">Uncharacterized protein</fullName>
    </submittedName>
</protein>
<keyword evidence="1" id="KW-0732">Signal</keyword>
<keyword evidence="3" id="KW-1185">Reference proteome</keyword>
<organism evidence="2 3">
    <name type="scientific">Gossypium aridum</name>
    <name type="common">American cotton</name>
    <name type="synonym">Erioxylum aridum</name>
    <dbReference type="NCBI Taxonomy" id="34290"/>
    <lineage>
        <taxon>Eukaryota</taxon>
        <taxon>Viridiplantae</taxon>
        <taxon>Streptophyta</taxon>
        <taxon>Embryophyta</taxon>
        <taxon>Tracheophyta</taxon>
        <taxon>Spermatophyta</taxon>
        <taxon>Magnoliopsida</taxon>
        <taxon>eudicotyledons</taxon>
        <taxon>Gunneridae</taxon>
        <taxon>Pentapetalae</taxon>
        <taxon>rosids</taxon>
        <taxon>malvids</taxon>
        <taxon>Malvales</taxon>
        <taxon>Malvaceae</taxon>
        <taxon>Malvoideae</taxon>
        <taxon>Gossypium</taxon>
    </lineage>
</organism>
<gene>
    <name evidence="2" type="ORF">Goari_023956</name>
</gene>
<name>A0A7J8X4M9_GOSAI</name>
<evidence type="ECO:0000256" key="1">
    <source>
        <dbReference type="SAM" id="SignalP"/>
    </source>
</evidence>
<evidence type="ECO:0000313" key="3">
    <source>
        <dbReference type="Proteomes" id="UP000593577"/>
    </source>
</evidence>
<proteinExistence type="predicted"/>
<dbReference type="AlphaFoldDB" id="A0A7J8X4M9"/>